<feature type="compositionally biased region" description="Low complexity" evidence="1">
    <location>
        <begin position="1"/>
        <end position="17"/>
    </location>
</feature>
<evidence type="ECO:0000313" key="3">
    <source>
        <dbReference type="Proteomes" id="UP000502421"/>
    </source>
</evidence>
<evidence type="ECO:0000313" key="2">
    <source>
        <dbReference type="EMBL" id="QJB34176.1"/>
    </source>
</evidence>
<protein>
    <submittedName>
        <fullName evidence="2">Uncharacterized protein</fullName>
    </submittedName>
</protein>
<dbReference type="RefSeq" id="WP_168807986.1">
    <property type="nucleotide sequence ID" value="NZ_CP051205.1"/>
</dbReference>
<dbReference type="AlphaFoldDB" id="A0AAE6ZJ49"/>
<accession>A0AAE6ZJ49</accession>
<dbReference type="KEGG" id="coy:HF329_23950"/>
<organism evidence="2 3">
    <name type="scientific">Chitinophaga oryzae</name>
    <dbReference type="NCBI Taxonomy" id="2725414"/>
    <lineage>
        <taxon>Bacteria</taxon>
        <taxon>Pseudomonadati</taxon>
        <taxon>Bacteroidota</taxon>
        <taxon>Chitinophagia</taxon>
        <taxon>Chitinophagales</taxon>
        <taxon>Chitinophagaceae</taxon>
        <taxon>Chitinophaga</taxon>
    </lineage>
</organism>
<reference evidence="3" key="1">
    <citation type="submission" date="2020-04" db="EMBL/GenBank/DDBJ databases">
        <authorList>
            <person name="Kittiwongwattana C."/>
        </authorList>
    </citation>
    <scope>NUCLEOTIDE SEQUENCE [LARGE SCALE GENOMIC DNA]</scope>
    <source>
        <strain evidence="3">1310</strain>
    </source>
</reference>
<gene>
    <name evidence="2" type="ORF">HF329_23950</name>
</gene>
<proteinExistence type="predicted"/>
<dbReference type="EMBL" id="CP051205">
    <property type="protein sequence ID" value="QJB34176.1"/>
    <property type="molecule type" value="Genomic_DNA"/>
</dbReference>
<sequence>MAPVAASAAGVDTAAAPDARRCRQYAGPEYRRPPLLPHAHARSLALEGVSML</sequence>
<feature type="region of interest" description="Disordered" evidence="1">
    <location>
        <begin position="1"/>
        <end position="20"/>
    </location>
</feature>
<dbReference type="Proteomes" id="UP000502421">
    <property type="component" value="Chromosome"/>
</dbReference>
<name>A0AAE6ZJ49_9BACT</name>
<evidence type="ECO:0000256" key="1">
    <source>
        <dbReference type="SAM" id="MobiDB-lite"/>
    </source>
</evidence>